<dbReference type="GO" id="GO:0000155">
    <property type="term" value="F:phosphorelay sensor kinase activity"/>
    <property type="evidence" value="ECO:0007669"/>
    <property type="project" value="InterPro"/>
</dbReference>
<dbReference type="AlphaFoldDB" id="A0A6M0Q2D6"/>
<comment type="subcellular location">
    <subcellularLocation>
        <location evidence="2">Cell membrane</location>
        <topology evidence="2">Multi-pass membrane protein</topology>
    </subcellularLocation>
</comment>
<evidence type="ECO:0000256" key="11">
    <source>
        <dbReference type="ARBA" id="ARBA00022989"/>
    </source>
</evidence>
<organism evidence="16 17">
    <name type="scientific">Bacillus mesophilus</name>
    <dbReference type="NCBI Taxonomy" id="1808955"/>
    <lineage>
        <taxon>Bacteria</taxon>
        <taxon>Bacillati</taxon>
        <taxon>Bacillota</taxon>
        <taxon>Bacilli</taxon>
        <taxon>Bacillales</taxon>
        <taxon>Bacillaceae</taxon>
        <taxon>Bacillus</taxon>
    </lineage>
</organism>
<dbReference type="PANTHER" id="PTHR43065">
    <property type="entry name" value="SENSOR HISTIDINE KINASE"/>
    <property type="match status" value="1"/>
</dbReference>
<keyword evidence="12" id="KW-0902">Two-component regulatory system</keyword>
<dbReference type="EC" id="2.7.13.3" evidence="3"/>
<comment type="catalytic activity">
    <reaction evidence="1">
        <text>ATP + protein L-histidine = ADP + protein N-phospho-L-histidine.</text>
        <dbReference type="EC" id="2.7.13.3"/>
    </reaction>
</comment>
<dbReference type="PANTHER" id="PTHR43065:SF46">
    <property type="entry name" value="C4-DICARBOXYLATE TRANSPORT SENSOR PROTEIN DCTB"/>
    <property type="match status" value="1"/>
</dbReference>
<evidence type="ECO:0000256" key="9">
    <source>
        <dbReference type="ARBA" id="ARBA00022777"/>
    </source>
</evidence>
<dbReference type="Pfam" id="PF00512">
    <property type="entry name" value="HisKA"/>
    <property type="match status" value="1"/>
</dbReference>
<evidence type="ECO:0000256" key="14">
    <source>
        <dbReference type="SAM" id="Phobius"/>
    </source>
</evidence>
<sequence length="424" mass="48441">MLSIIKPLVVNITILFSLTFNANLFFPFRRERSFLFQQRIIYGIIGSFASFLCMIYPIETLGETNFDLRMLVIIITTLYGGLIPGVICTSFSILFRLFVIGGSFATVGLLVTVLAFVVAIIFRRAFFKSEHKLLFSSLILVSYMVPYITIIYFTIDFLSFHFYLIYFFSFTITYFSLILVIERMIVSNQHIEEAIYLDKLATVSQMAASFAHEVRNPITTVRGFIQFLGEDTKDQQFKKYYPVILEELDRTNKIVTDYLTLSKPTKFELEVVDLNEVLHNAIDLLQPLAAYQNVKLSLNISQAYRVNADKSHLKQALLNLVKNGIESISEKGYVNINVTHGKNKETVEIIIEDSGKGMTREELEKIGLPYYTTKTKGTGLGSMISNRLIREMNGKIQYDSNLNTGTKVTIILPCTDYTERKQNL</sequence>
<dbReference type="InterPro" id="IPR003661">
    <property type="entry name" value="HisK_dim/P_dom"/>
</dbReference>
<feature type="domain" description="Histidine kinase" evidence="15">
    <location>
        <begin position="209"/>
        <end position="416"/>
    </location>
</feature>
<dbReference type="CDD" id="cd00082">
    <property type="entry name" value="HisKA"/>
    <property type="match status" value="1"/>
</dbReference>
<dbReference type="Pfam" id="PF07694">
    <property type="entry name" value="5TM-5TMR_LYT"/>
    <property type="match status" value="1"/>
</dbReference>
<reference evidence="16 17" key="1">
    <citation type="submission" date="2020-02" db="EMBL/GenBank/DDBJ databases">
        <title>Bacillus aquiflavi sp. nov., isolated from yellow water of strong flavor Chinese baijiu in Yibin region of China.</title>
        <authorList>
            <person name="Xie J."/>
        </authorList>
    </citation>
    <scope>NUCLEOTIDE SEQUENCE [LARGE SCALE GENOMIC DNA]</scope>
    <source>
        <strain evidence="16 17">SA4</strain>
    </source>
</reference>
<keyword evidence="11 14" id="KW-1133">Transmembrane helix</keyword>
<keyword evidence="10" id="KW-0067">ATP-binding</keyword>
<comment type="caution">
    <text evidence="16">The sequence shown here is derived from an EMBL/GenBank/DDBJ whole genome shotgun (WGS) entry which is preliminary data.</text>
</comment>
<dbReference type="GO" id="GO:0071555">
    <property type="term" value="P:cell wall organization"/>
    <property type="evidence" value="ECO:0007669"/>
    <property type="project" value="InterPro"/>
</dbReference>
<dbReference type="Proteomes" id="UP000481043">
    <property type="component" value="Unassembled WGS sequence"/>
</dbReference>
<feature type="transmembrane region" description="Helical" evidence="14">
    <location>
        <begin position="134"/>
        <end position="155"/>
    </location>
</feature>
<dbReference type="SMART" id="SM00388">
    <property type="entry name" value="HisKA"/>
    <property type="match status" value="1"/>
</dbReference>
<dbReference type="InterPro" id="IPR036890">
    <property type="entry name" value="HATPase_C_sf"/>
</dbReference>
<dbReference type="GO" id="GO:0005524">
    <property type="term" value="F:ATP binding"/>
    <property type="evidence" value="ECO:0007669"/>
    <property type="project" value="UniProtKB-KW"/>
</dbReference>
<keyword evidence="6" id="KW-0808">Transferase</keyword>
<keyword evidence="8" id="KW-0547">Nucleotide-binding</keyword>
<dbReference type="RefSeq" id="WP_163177059.1">
    <property type="nucleotide sequence ID" value="NZ_JAAIWM010000001.1"/>
</dbReference>
<proteinExistence type="predicted"/>
<dbReference type="InterPro" id="IPR005467">
    <property type="entry name" value="His_kinase_dom"/>
</dbReference>
<evidence type="ECO:0000256" key="3">
    <source>
        <dbReference type="ARBA" id="ARBA00012438"/>
    </source>
</evidence>
<keyword evidence="9 16" id="KW-0418">Kinase</keyword>
<feature type="transmembrane region" description="Helical" evidence="14">
    <location>
        <begin position="161"/>
        <end position="181"/>
    </location>
</feature>
<dbReference type="PROSITE" id="PS50109">
    <property type="entry name" value="HIS_KIN"/>
    <property type="match status" value="1"/>
</dbReference>
<evidence type="ECO:0000256" key="6">
    <source>
        <dbReference type="ARBA" id="ARBA00022679"/>
    </source>
</evidence>
<dbReference type="InterPro" id="IPR036097">
    <property type="entry name" value="HisK_dim/P_sf"/>
</dbReference>
<name>A0A6M0Q2D6_9BACI</name>
<keyword evidence="7 14" id="KW-0812">Transmembrane</keyword>
<evidence type="ECO:0000259" key="15">
    <source>
        <dbReference type="PROSITE" id="PS50109"/>
    </source>
</evidence>
<dbReference type="InterPro" id="IPR003594">
    <property type="entry name" value="HATPase_dom"/>
</dbReference>
<dbReference type="InterPro" id="IPR011620">
    <property type="entry name" value="Sig_transdc_His_kinase_LytS_TM"/>
</dbReference>
<dbReference type="SMART" id="SM00387">
    <property type="entry name" value="HATPase_c"/>
    <property type="match status" value="1"/>
</dbReference>
<keyword evidence="5" id="KW-0597">Phosphoprotein</keyword>
<keyword evidence="17" id="KW-1185">Reference proteome</keyword>
<dbReference type="Gene3D" id="1.10.287.130">
    <property type="match status" value="1"/>
</dbReference>
<dbReference type="GO" id="GO:0005886">
    <property type="term" value="C:plasma membrane"/>
    <property type="evidence" value="ECO:0007669"/>
    <property type="project" value="UniProtKB-SubCell"/>
</dbReference>
<gene>
    <name evidence="16" type="ORF">G4D63_01710</name>
</gene>
<feature type="transmembrane region" description="Helical" evidence="14">
    <location>
        <begin position="7"/>
        <end position="28"/>
    </location>
</feature>
<evidence type="ECO:0000256" key="5">
    <source>
        <dbReference type="ARBA" id="ARBA00022553"/>
    </source>
</evidence>
<dbReference type="EMBL" id="JAAIWM010000001">
    <property type="protein sequence ID" value="NEY70447.1"/>
    <property type="molecule type" value="Genomic_DNA"/>
</dbReference>
<evidence type="ECO:0000256" key="1">
    <source>
        <dbReference type="ARBA" id="ARBA00000085"/>
    </source>
</evidence>
<dbReference type="SUPFAM" id="SSF55874">
    <property type="entry name" value="ATPase domain of HSP90 chaperone/DNA topoisomerase II/histidine kinase"/>
    <property type="match status" value="1"/>
</dbReference>
<dbReference type="PRINTS" id="PR00344">
    <property type="entry name" value="BCTRLSENSOR"/>
</dbReference>
<evidence type="ECO:0000256" key="4">
    <source>
        <dbReference type="ARBA" id="ARBA00022475"/>
    </source>
</evidence>
<feature type="transmembrane region" description="Helical" evidence="14">
    <location>
        <begin position="70"/>
        <end position="94"/>
    </location>
</feature>
<keyword evidence="4" id="KW-1003">Cell membrane</keyword>
<dbReference type="InterPro" id="IPR004358">
    <property type="entry name" value="Sig_transdc_His_kin-like_C"/>
</dbReference>
<dbReference type="Pfam" id="PF02518">
    <property type="entry name" value="HATPase_c"/>
    <property type="match status" value="1"/>
</dbReference>
<accession>A0A6M0Q2D6</accession>
<evidence type="ECO:0000313" key="16">
    <source>
        <dbReference type="EMBL" id="NEY70447.1"/>
    </source>
</evidence>
<evidence type="ECO:0000256" key="13">
    <source>
        <dbReference type="ARBA" id="ARBA00023136"/>
    </source>
</evidence>
<protein>
    <recommendedName>
        <fullName evidence="3">histidine kinase</fullName>
        <ecNumber evidence="3">2.7.13.3</ecNumber>
    </recommendedName>
</protein>
<evidence type="ECO:0000256" key="2">
    <source>
        <dbReference type="ARBA" id="ARBA00004651"/>
    </source>
</evidence>
<feature type="transmembrane region" description="Helical" evidence="14">
    <location>
        <begin position="100"/>
        <end position="122"/>
    </location>
</feature>
<feature type="transmembrane region" description="Helical" evidence="14">
    <location>
        <begin position="40"/>
        <end position="58"/>
    </location>
</feature>
<evidence type="ECO:0000256" key="12">
    <source>
        <dbReference type="ARBA" id="ARBA00023012"/>
    </source>
</evidence>
<evidence type="ECO:0000313" key="17">
    <source>
        <dbReference type="Proteomes" id="UP000481043"/>
    </source>
</evidence>
<evidence type="ECO:0000256" key="10">
    <source>
        <dbReference type="ARBA" id="ARBA00022840"/>
    </source>
</evidence>
<evidence type="ECO:0000256" key="8">
    <source>
        <dbReference type="ARBA" id="ARBA00022741"/>
    </source>
</evidence>
<evidence type="ECO:0000256" key="7">
    <source>
        <dbReference type="ARBA" id="ARBA00022692"/>
    </source>
</evidence>
<dbReference type="Gene3D" id="3.30.565.10">
    <property type="entry name" value="Histidine kinase-like ATPase, C-terminal domain"/>
    <property type="match status" value="1"/>
</dbReference>
<dbReference type="SUPFAM" id="SSF47384">
    <property type="entry name" value="Homodimeric domain of signal transducing histidine kinase"/>
    <property type="match status" value="1"/>
</dbReference>
<keyword evidence="13 14" id="KW-0472">Membrane</keyword>